<reference evidence="3" key="1">
    <citation type="journal article" date="2015" name="Nat. Genet.">
        <title>The genome and transcriptome of the zoonotic hookworm Ancylostoma ceylanicum identify infection-specific gene families.</title>
        <authorList>
            <person name="Schwarz E.M."/>
            <person name="Hu Y."/>
            <person name="Antoshechkin I."/>
            <person name="Miller M.M."/>
            <person name="Sternberg P.W."/>
            <person name="Aroian R.V."/>
        </authorList>
    </citation>
    <scope>NUCLEOTIDE SEQUENCE</scope>
    <source>
        <strain evidence="3">HY135</strain>
    </source>
</reference>
<keyword evidence="3" id="KW-1185">Reference proteome</keyword>
<evidence type="ECO:0000313" key="2">
    <source>
        <dbReference type="EMBL" id="EYB88352.1"/>
    </source>
</evidence>
<name>A0A016SD93_9BILA</name>
<feature type="transmembrane region" description="Helical" evidence="1">
    <location>
        <begin position="77"/>
        <end position="95"/>
    </location>
</feature>
<gene>
    <name evidence="2" type="primary">Acey_s0248.g75</name>
    <name evidence="2" type="ORF">Y032_0248g75</name>
</gene>
<keyword evidence="1" id="KW-1133">Transmembrane helix</keyword>
<keyword evidence="1" id="KW-0812">Transmembrane</keyword>
<sequence>MVIQEVADNDSRSCGKLISQQDGIWICSIHPLFFDKAMMASLLTVLFWNGIPVPSNNFIFGASSMGLKINPYPSRDVITLLYISLPWASMAVAHLRPRKTRGAIKQGSSLGQQTMGFSR</sequence>
<proteinExistence type="predicted"/>
<organism evidence="2 3">
    <name type="scientific">Ancylostoma ceylanicum</name>
    <dbReference type="NCBI Taxonomy" id="53326"/>
    <lineage>
        <taxon>Eukaryota</taxon>
        <taxon>Metazoa</taxon>
        <taxon>Ecdysozoa</taxon>
        <taxon>Nematoda</taxon>
        <taxon>Chromadorea</taxon>
        <taxon>Rhabditida</taxon>
        <taxon>Rhabditina</taxon>
        <taxon>Rhabditomorpha</taxon>
        <taxon>Strongyloidea</taxon>
        <taxon>Ancylostomatidae</taxon>
        <taxon>Ancylostomatinae</taxon>
        <taxon>Ancylostoma</taxon>
    </lineage>
</organism>
<dbReference type="AlphaFoldDB" id="A0A016SD93"/>
<keyword evidence="1" id="KW-0472">Membrane</keyword>
<protein>
    <submittedName>
        <fullName evidence="2">Uncharacterized protein</fullName>
    </submittedName>
</protein>
<evidence type="ECO:0000256" key="1">
    <source>
        <dbReference type="SAM" id="Phobius"/>
    </source>
</evidence>
<evidence type="ECO:0000313" key="3">
    <source>
        <dbReference type="Proteomes" id="UP000024635"/>
    </source>
</evidence>
<comment type="caution">
    <text evidence="2">The sequence shown here is derived from an EMBL/GenBank/DDBJ whole genome shotgun (WGS) entry which is preliminary data.</text>
</comment>
<dbReference type="EMBL" id="JARK01001584">
    <property type="protein sequence ID" value="EYB88352.1"/>
    <property type="molecule type" value="Genomic_DNA"/>
</dbReference>
<accession>A0A016SD93</accession>
<dbReference type="Proteomes" id="UP000024635">
    <property type="component" value="Unassembled WGS sequence"/>
</dbReference>